<keyword evidence="8" id="KW-1185">Reference proteome</keyword>
<dbReference type="GO" id="GO:0006397">
    <property type="term" value="P:mRNA processing"/>
    <property type="evidence" value="ECO:0007669"/>
    <property type="project" value="UniProtKB-KW"/>
</dbReference>
<dbReference type="Proteomes" id="UP000054498">
    <property type="component" value="Unassembled WGS sequence"/>
</dbReference>
<feature type="region of interest" description="Disordered" evidence="5">
    <location>
        <begin position="1"/>
        <end position="31"/>
    </location>
</feature>
<evidence type="ECO:0000259" key="6">
    <source>
        <dbReference type="PROSITE" id="PS50174"/>
    </source>
</evidence>
<keyword evidence="3" id="KW-0508">mRNA splicing</keyword>
<evidence type="ECO:0000256" key="4">
    <source>
        <dbReference type="ARBA" id="ARBA00023242"/>
    </source>
</evidence>
<dbReference type="PANTHER" id="PTHR23340:SF0">
    <property type="entry name" value="SURP AND G-PATCH DOMAIN-CONTAINING PROTEIN 1 ISOFORM X1"/>
    <property type="match status" value="1"/>
</dbReference>
<comment type="subcellular location">
    <subcellularLocation>
        <location evidence="1">Nucleus</location>
    </subcellularLocation>
</comment>
<dbReference type="GeneID" id="25738668"/>
<dbReference type="GO" id="GO:0008380">
    <property type="term" value="P:RNA splicing"/>
    <property type="evidence" value="ECO:0007669"/>
    <property type="project" value="UniProtKB-KW"/>
</dbReference>
<evidence type="ECO:0000313" key="7">
    <source>
        <dbReference type="EMBL" id="KIZ02170.1"/>
    </source>
</evidence>
<dbReference type="STRING" id="145388.A0A0D2MGG8"/>
<proteinExistence type="predicted"/>
<dbReference type="GO" id="GO:0005654">
    <property type="term" value="C:nucleoplasm"/>
    <property type="evidence" value="ECO:0007669"/>
    <property type="project" value="TreeGrafter"/>
</dbReference>
<dbReference type="RefSeq" id="XP_013901189.1">
    <property type="nucleotide sequence ID" value="XM_014045735.1"/>
</dbReference>
<dbReference type="SMART" id="SM00443">
    <property type="entry name" value="G_patch"/>
    <property type="match status" value="1"/>
</dbReference>
<dbReference type="InterPro" id="IPR000467">
    <property type="entry name" value="G_patch_dom"/>
</dbReference>
<dbReference type="PANTHER" id="PTHR23340">
    <property type="entry name" value="ARGININE/SERINE RICH SPLICING FACTOR SF4/14"/>
    <property type="match status" value="1"/>
</dbReference>
<dbReference type="InterPro" id="IPR040169">
    <property type="entry name" value="SUGP1/2"/>
</dbReference>
<dbReference type="OrthoDB" id="4822at2759"/>
<evidence type="ECO:0000256" key="3">
    <source>
        <dbReference type="ARBA" id="ARBA00023187"/>
    </source>
</evidence>
<dbReference type="KEGG" id="mng:MNEG_5791"/>
<evidence type="ECO:0000256" key="1">
    <source>
        <dbReference type="ARBA" id="ARBA00004123"/>
    </source>
</evidence>
<dbReference type="Pfam" id="PF01585">
    <property type="entry name" value="G-patch"/>
    <property type="match status" value="1"/>
</dbReference>
<reference evidence="7 8" key="1">
    <citation type="journal article" date="2013" name="BMC Genomics">
        <title>Reconstruction of the lipid metabolism for the microalga Monoraphidium neglectum from its genome sequence reveals characteristics suitable for biofuel production.</title>
        <authorList>
            <person name="Bogen C."/>
            <person name="Al-Dilaimi A."/>
            <person name="Albersmeier A."/>
            <person name="Wichmann J."/>
            <person name="Grundmann M."/>
            <person name="Rupp O."/>
            <person name="Lauersen K.J."/>
            <person name="Blifernez-Klassen O."/>
            <person name="Kalinowski J."/>
            <person name="Goesmann A."/>
            <person name="Mussgnug J.H."/>
            <person name="Kruse O."/>
        </authorList>
    </citation>
    <scope>NUCLEOTIDE SEQUENCE [LARGE SCALE GENOMIC DNA]</scope>
    <source>
        <strain evidence="7 8">SAG 48.87</strain>
    </source>
</reference>
<evidence type="ECO:0000256" key="5">
    <source>
        <dbReference type="SAM" id="MobiDB-lite"/>
    </source>
</evidence>
<name>A0A0D2MGG8_9CHLO</name>
<feature type="domain" description="G-patch" evidence="6">
    <location>
        <begin position="92"/>
        <end position="138"/>
    </location>
</feature>
<gene>
    <name evidence="7" type="ORF">MNEG_5791</name>
</gene>
<keyword evidence="4" id="KW-0539">Nucleus</keyword>
<dbReference type="GO" id="GO:0003723">
    <property type="term" value="F:RNA binding"/>
    <property type="evidence" value="ECO:0007669"/>
    <property type="project" value="TreeGrafter"/>
</dbReference>
<sequence>MEQYMRRLEERDKAAARDADSDEERRRRAEPLLKETAFDRRKVVAVFKHDGSRGHHMSDYIPPEELAKFMEASGDKAAAARAKALQPNTLGADNIGHKLMQKMGWKEGQGLGGSNQGAAAPVAAQGTADGLGLGAAPSGAVEEGDDEFTRYRKRIFLQLVGGSHLAQKAQ</sequence>
<dbReference type="PROSITE" id="PS50174">
    <property type="entry name" value="G_PATCH"/>
    <property type="match status" value="1"/>
</dbReference>
<dbReference type="AlphaFoldDB" id="A0A0D2MGG8"/>
<evidence type="ECO:0000256" key="2">
    <source>
        <dbReference type="ARBA" id="ARBA00022664"/>
    </source>
</evidence>
<protein>
    <submittedName>
        <fullName evidence="7">Splicing factor 4</fullName>
    </submittedName>
</protein>
<dbReference type="EMBL" id="KK101105">
    <property type="protein sequence ID" value="KIZ02170.1"/>
    <property type="molecule type" value="Genomic_DNA"/>
</dbReference>
<keyword evidence="2" id="KW-0507">mRNA processing</keyword>
<accession>A0A0D2MGG8</accession>
<evidence type="ECO:0000313" key="8">
    <source>
        <dbReference type="Proteomes" id="UP000054498"/>
    </source>
</evidence>
<organism evidence="7 8">
    <name type="scientific">Monoraphidium neglectum</name>
    <dbReference type="NCBI Taxonomy" id="145388"/>
    <lineage>
        <taxon>Eukaryota</taxon>
        <taxon>Viridiplantae</taxon>
        <taxon>Chlorophyta</taxon>
        <taxon>core chlorophytes</taxon>
        <taxon>Chlorophyceae</taxon>
        <taxon>CS clade</taxon>
        <taxon>Sphaeropleales</taxon>
        <taxon>Selenastraceae</taxon>
        <taxon>Monoraphidium</taxon>
    </lineage>
</organism>